<protein>
    <submittedName>
        <fullName evidence="1">(African queen) hypothetical protein</fullName>
    </submittedName>
</protein>
<organism evidence="1 2">
    <name type="scientific">Danaus chrysippus</name>
    <name type="common">African queen</name>
    <dbReference type="NCBI Taxonomy" id="151541"/>
    <lineage>
        <taxon>Eukaryota</taxon>
        <taxon>Metazoa</taxon>
        <taxon>Ecdysozoa</taxon>
        <taxon>Arthropoda</taxon>
        <taxon>Hexapoda</taxon>
        <taxon>Insecta</taxon>
        <taxon>Pterygota</taxon>
        <taxon>Neoptera</taxon>
        <taxon>Endopterygota</taxon>
        <taxon>Lepidoptera</taxon>
        <taxon>Glossata</taxon>
        <taxon>Ditrysia</taxon>
        <taxon>Papilionoidea</taxon>
        <taxon>Nymphalidae</taxon>
        <taxon>Danainae</taxon>
        <taxon>Danaini</taxon>
        <taxon>Danaina</taxon>
        <taxon>Danaus</taxon>
        <taxon>Anosia</taxon>
    </lineage>
</organism>
<evidence type="ECO:0000313" key="1">
    <source>
        <dbReference type="EMBL" id="CAG9579111.1"/>
    </source>
</evidence>
<sequence length="88" mass="10132">MIGDDLIKSSGRSVDAPREGELFFVRQLVSLCWQAVGGELCLRTHLSHRTTDEYDFYDVQIKFKTFCGVERSVGLYRVTNVSIWRDDV</sequence>
<reference evidence="1" key="1">
    <citation type="submission" date="2021-09" db="EMBL/GenBank/DDBJ databases">
        <authorList>
            <person name="Martin H S."/>
        </authorList>
    </citation>
    <scope>NUCLEOTIDE SEQUENCE</scope>
</reference>
<keyword evidence="2" id="KW-1185">Reference proteome</keyword>
<gene>
    <name evidence="1" type="ORF">DCHRY22_LOCUS13089</name>
</gene>
<dbReference type="AlphaFoldDB" id="A0A8J2W4Y1"/>
<name>A0A8J2W4Y1_9NEOP</name>
<evidence type="ECO:0000313" key="2">
    <source>
        <dbReference type="Proteomes" id="UP000789524"/>
    </source>
</evidence>
<accession>A0A8J2W4Y1</accession>
<proteinExistence type="predicted"/>
<comment type="caution">
    <text evidence="1">The sequence shown here is derived from an EMBL/GenBank/DDBJ whole genome shotgun (WGS) entry which is preliminary data.</text>
</comment>
<dbReference type="EMBL" id="CAKASE010000078">
    <property type="protein sequence ID" value="CAG9579111.1"/>
    <property type="molecule type" value="Genomic_DNA"/>
</dbReference>
<dbReference type="Proteomes" id="UP000789524">
    <property type="component" value="Unassembled WGS sequence"/>
</dbReference>